<feature type="transmembrane region" description="Helical" evidence="1">
    <location>
        <begin position="114"/>
        <end position="139"/>
    </location>
</feature>
<dbReference type="Proteomes" id="UP000228496">
    <property type="component" value="Unassembled WGS sequence"/>
</dbReference>
<reference evidence="2 3" key="1">
    <citation type="submission" date="2017-09" db="EMBL/GenBank/DDBJ databases">
        <title>Depth-based differentiation of microbial function through sediment-hosted aquifers and enrichment of novel symbionts in the deep terrestrial subsurface.</title>
        <authorList>
            <person name="Probst A.J."/>
            <person name="Ladd B."/>
            <person name="Jarett J.K."/>
            <person name="Geller-Mcgrath D.E."/>
            <person name="Sieber C.M."/>
            <person name="Emerson J.B."/>
            <person name="Anantharaman K."/>
            <person name="Thomas B.C."/>
            <person name="Malmstrom R."/>
            <person name="Stieglmeier M."/>
            <person name="Klingl A."/>
            <person name="Woyke T."/>
            <person name="Ryan C.M."/>
            <person name="Banfield J.F."/>
        </authorList>
    </citation>
    <scope>NUCLEOTIDE SEQUENCE [LARGE SCALE GENOMIC DNA]</scope>
    <source>
        <strain evidence="2">CG10_big_fil_rev_8_21_14_0_10_36_16</strain>
    </source>
</reference>
<comment type="caution">
    <text evidence="2">The sequence shown here is derived from an EMBL/GenBank/DDBJ whole genome shotgun (WGS) entry which is preliminary data.</text>
</comment>
<dbReference type="EMBL" id="PCXQ01000007">
    <property type="protein sequence ID" value="PJE50378.1"/>
    <property type="molecule type" value="Genomic_DNA"/>
</dbReference>
<dbReference type="AlphaFoldDB" id="A0A2J0Q6F1"/>
<accession>A0A2J0Q6F1</accession>
<feature type="transmembrane region" description="Helical" evidence="1">
    <location>
        <begin position="48"/>
        <end position="69"/>
    </location>
</feature>
<evidence type="ECO:0000313" key="3">
    <source>
        <dbReference type="Proteomes" id="UP000228496"/>
    </source>
</evidence>
<name>A0A2J0Q6F1_9BACT</name>
<feature type="transmembrane region" description="Helical" evidence="1">
    <location>
        <begin position="90"/>
        <end position="108"/>
    </location>
</feature>
<keyword evidence="1" id="KW-1133">Transmembrane helix</keyword>
<evidence type="ECO:0000256" key="1">
    <source>
        <dbReference type="SAM" id="Phobius"/>
    </source>
</evidence>
<sequence>MIPNSLKVLRGYLAIFIIVAIILFIIYIETYQPPGGSTFTMFASPPFSFLLVISWIKVFPYIIFLRFLSSFISDFKKETLGVIYKKALKQALFVFGGANVIIFLFRAMPVPYPYAYLVALPNFMVPNILVPSLLMYVFLEIKIRLVNRNRVAV</sequence>
<protein>
    <submittedName>
        <fullName evidence="2">Uncharacterized protein</fullName>
    </submittedName>
</protein>
<organism evidence="2 3">
    <name type="scientific">Candidatus Yanofskybacteria bacterium CG10_big_fil_rev_8_21_14_0_10_36_16</name>
    <dbReference type="NCBI Taxonomy" id="1975096"/>
    <lineage>
        <taxon>Bacteria</taxon>
        <taxon>Candidatus Yanofskyibacteriota</taxon>
    </lineage>
</organism>
<proteinExistence type="predicted"/>
<keyword evidence="1" id="KW-0812">Transmembrane</keyword>
<evidence type="ECO:0000313" key="2">
    <source>
        <dbReference type="EMBL" id="PJE50378.1"/>
    </source>
</evidence>
<feature type="transmembrane region" description="Helical" evidence="1">
    <location>
        <begin position="12"/>
        <end position="28"/>
    </location>
</feature>
<gene>
    <name evidence="2" type="ORF">COV29_04370</name>
</gene>
<keyword evidence="1" id="KW-0472">Membrane</keyword>